<feature type="compositionally biased region" description="Basic residues" evidence="1">
    <location>
        <begin position="20"/>
        <end position="29"/>
    </location>
</feature>
<dbReference type="Proteomes" id="UP000499080">
    <property type="component" value="Unassembled WGS sequence"/>
</dbReference>
<reference evidence="2 3" key="1">
    <citation type="journal article" date="2019" name="Sci. Rep.">
        <title>Orb-weaving spider Araneus ventricosus genome elucidates the spidroin gene catalogue.</title>
        <authorList>
            <person name="Kono N."/>
            <person name="Nakamura H."/>
            <person name="Ohtoshi R."/>
            <person name="Moran D.A.P."/>
            <person name="Shinohara A."/>
            <person name="Yoshida Y."/>
            <person name="Fujiwara M."/>
            <person name="Mori M."/>
            <person name="Tomita M."/>
            <person name="Arakawa K."/>
        </authorList>
    </citation>
    <scope>NUCLEOTIDE SEQUENCE [LARGE SCALE GENOMIC DNA]</scope>
</reference>
<dbReference type="EMBL" id="BGPR01002181">
    <property type="protein sequence ID" value="GBM69133.1"/>
    <property type="molecule type" value="Genomic_DNA"/>
</dbReference>
<sequence>MNVPRQKHRPRSIRGVFSGKSRKRRRKCSTLSWKRRNFKRRNSMESNFTFWDSRPVCIPNRGEGNKKVQYRINIYKRPDTEVTRSRGLATCQRGDPDGLSTFAN</sequence>
<name>A0A4Y2HV28_ARAVE</name>
<gene>
    <name evidence="2" type="ORF">AVEN_229630_1</name>
</gene>
<feature type="compositionally biased region" description="Basic residues" evidence="1">
    <location>
        <begin position="1"/>
        <end position="12"/>
    </location>
</feature>
<feature type="region of interest" description="Disordered" evidence="1">
    <location>
        <begin position="1"/>
        <end position="29"/>
    </location>
</feature>
<proteinExistence type="predicted"/>
<feature type="region of interest" description="Disordered" evidence="1">
    <location>
        <begin position="85"/>
        <end position="104"/>
    </location>
</feature>
<evidence type="ECO:0000313" key="2">
    <source>
        <dbReference type="EMBL" id="GBM69133.1"/>
    </source>
</evidence>
<evidence type="ECO:0000313" key="3">
    <source>
        <dbReference type="Proteomes" id="UP000499080"/>
    </source>
</evidence>
<dbReference type="AlphaFoldDB" id="A0A4Y2HV28"/>
<comment type="caution">
    <text evidence="2">The sequence shown here is derived from an EMBL/GenBank/DDBJ whole genome shotgun (WGS) entry which is preliminary data.</text>
</comment>
<organism evidence="2 3">
    <name type="scientific">Araneus ventricosus</name>
    <name type="common">Orbweaver spider</name>
    <name type="synonym">Epeira ventricosa</name>
    <dbReference type="NCBI Taxonomy" id="182803"/>
    <lineage>
        <taxon>Eukaryota</taxon>
        <taxon>Metazoa</taxon>
        <taxon>Ecdysozoa</taxon>
        <taxon>Arthropoda</taxon>
        <taxon>Chelicerata</taxon>
        <taxon>Arachnida</taxon>
        <taxon>Araneae</taxon>
        <taxon>Araneomorphae</taxon>
        <taxon>Entelegynae</taxon>
        <taxon>Araneoidea</taxon>
        <taxon>Araneidae</taxon>
        <taxon>Araneus</taxon>
    </lineage>
</organism>
<accession>A0A4Y2HV28</accession>
<protein>
    <submittedName>
        <fullName evidence="2">Uncharacterized protein</fullName>
    </submittedName>
</protein>
<evidence type="ECO:0000256" key="1">
    <source>
        <dbReference type="SAM" id="MobiDB-lite"/>
    </source>
</evidence>
<keyword evidence="3" id="KW-1185">Reference proteome</keyword>